<sequence>MITRRQHLSARVVRPRWRAALAALVLACLAPLPAHAEVLRGCQLNPAGALAPYYNESITGASGLPKPLVPELITLDKSNPVGMTIYQKRLPSVPWVCTSSDSTDHPTLVSGNGMNAVLSELRRVGLKLVINIDGYGDWEPANNMYDNRFALGNEVYKTTPFSGTKMITKGYLEGTLKLVVVERPVKPVRAFFLANRDMVRMMASNIVTDTNYLFIGSSNNTAVSLIPPCIAKILTPGSVYLGRVYSVGNLPLPSKKNFTLHADFDESCDDGINVADLDGDILIPLKLMFQPAGNQELTANNEGIVLKNTDGESNGLELRLRQGGSIPVKFNQWVDESTSLRVANHPLPLYYSAELTKSGRPLVSGKFQQQVTVLIGFQ</sequence>
<protein>
    <recommendedName>
        <fullName evidence="4">Fimbrial protein</fullName>
    </recommendedName>
</protein>
<dbReference type="InterPro" id="IPR008966">
    <property type="entry name" value="Adhesion_dom_sf"/>
</dbReference>
<proteinExistence type="predicted"/>
<dbReference type="RefSeq" id="WP_081397563.1">
    <property type="nucleotide sequence ID" value="NZ_AP028040.1"/>
</dbReference>
<dbReference type="Proteomes" id="UP000187251">
    <property type="component" value="Unassembled WGS sequence"/>
</dbReference>
<evidence type="ECO:0000313" key="3">
    <source>
        <dbReference type="Proteomes" id="UP000187251"/>
    </source>
</evidence>
<dbReference type="OrthoDB" id="8669425at2"/>
<name>A0A1R1JYZ7_ALCXX</name>
<evidence type="ECO:0000256" key="1">
    <source>
        <dbReference type="SAM" id="SignalP"/>
    </source>
</evidence>
<dbReference type="AlphaFoldDB" id="A0A1R1JYZ7"/>
<gene>
    <name evidence="2" type="ORF">BIZ92_07045</name>
</gene>
<feature type="signal peptide" evidence="1">
    <location>
        <begin position="1"/>
        <end position="36"/>
    </location>
</feature>
<dbReference type="SUPFAM" id="SSF49401">
    <property type="entry name" value="Bacterial adhesins"/>
    <property type="match status" value="1"/>
</dbReference>
<evidence type="ECO:0000313" key="2">
    <source>
        <dbReference type="EMBL" id="OMG92435.1"/>
    </source>
</evidence>
<feature type="chain" id="PRO_5012955157" description="Fimbrial protein" evidence="1">
    <location>
        <begin position="37"/>
        <end position="378"/>
    </location>
</feature>
<keyword evidence="1" id="KW-0732">Signal</keyword>
<reference evidence="2 3" key="1">
    <citation type="submission" date="2016-09" db="EMBL/GenBank/DDBJ databases">
        <title>Phylogenomics of Achromobacter.</title>
        <authorList>
            <person name="Jeukens J."/>
            <person name="Freschi L."/>
            <person name="Vincent A.T."/>
            <person name="Emond-Rheault J.-G."/>
            <person name="Kukavica-Ibrulj I."/>
            <person name="Charette S.J."/>
            <person name="Levesque R.C."/>
        </authorList>
    </citation>
    <scope>NUCLEOTIDE SEQUENCE [LARGE SCALE GENOMIC DNA]</scope>
    <source>
        <strain evidence="2 3">AUS488</strain>
    </source>
</reference>
<comment type="caution">
    <text evidence="2">The sequence shown here is derived from an EMBL/GenBank/DDBJ whole genome shotgun (WGS) entry which is preliminary data.</text>
</comment>
<organism evidence="2 3">
    <name type="scientific">Alcaligenes xylosoxydans xylosoxydans</name>
    <name type="common">Achromobacter xylosoxidans</name>
    <dbReference type="NCBI Taxonomy" id="85698"/>
    <lineage>
        <taxon>Bacteria</taxon>
        <taxon>Pseudomonadati</taxon>
        <taxon>Pseudomonadota</taxon>
        <taxon>Betaproteobacteria</taxon>
        <taxon>Burkholderiales</taxon>
        <taxon>Alcaligenaceae</taxon>
        <taxon>Achromobacter</taxon>
    </lineage>
</organism>
<dbReference type="EMBL" id="MJMN01000002">
    <property type="protein sequence ID" value="OMG92435.1"/>
    <property type="molecule type" value="Genomic_DNA"/>
</dbReference>
<evidence type="ECO:0008006" key="4">
    <source>
        <dbReference type="Google" id="ProtNLM"/>
    </source>
</evidence>
<accession>A0A1R1JYZ7</accession>